<evidence type="ECO:0000313" key="4">
    <source>
        <dbReference type="Proteomes" id="UP001215598"/>
    </source>
</evidence>
<feature type="compositionally biased region" description="Acidic residues" evidence="1">
    <location>
        <begin position="141"/>
        <end position="160"/>
    </location>
</feature>
<feature type="compositionally biased region" description="Pro residues" evidence="1">
    <location>
        <begin position="126"/>
        <end position="140"/>
    </location>
</feature>
<feature type="region of interest" description="Disordered" evidence="1">
    <location>
        <begin position="1"/>
        <end position="166"/>
    </location>
</feature>
<feature type="domain" description="Transglutaminase-like" evidence="2">
    <location>
        <begin position="244"/>
        <end position="316"/>
    </location>
</feature>
<dbReference type="InterPro" id="IPR038765">
    <property type="entry name" value="Papain-like_cys_pep_sf"/>
</dbReference>
<name>A0AAD7P121_9AGAR</name>
<dbReference type="PANTHER" id="PTHR46333:SF5">
    <property type="entry name" value="TRANSGLUTAMINASE-LIKE DOMAIN-CONTAINING PROTEIN"/>
    <property type="match status" value="1"/>
</dbReference>
<dbReference type="SMART" id="SM00460">
    <property type="entry name" value="TGc"/>
    <property type="match status" value="1"/>
</dbReference>
<accession>A0AAD7P121</accession>
<organism evidence="3 4">
    <name type="scientific">Mycena metata</name>
    <dbReference type="NCBI Taxonomy" id="1033252"/>
    <lineage>
        <taxon>Eukaryota</taxon>
        <taxon>Fungi</taxon>
        <taxon>Dikarya</taxon>
        <taxon>Basidiomycota</taxon>
        <taxon>Agaricomycotina</taxon>
        <taxon>Agaricomycetes</taxon>
        <taxon>Agaricomycetidae</taxon>
        <taxon>Agaricales</taxon>
        <taxon>Marasmiineae</taxon>
        <taxon>Mycenaceae</taxon>
        <taxon>Mycena</taxon>
    </lineage>
</organism>
<feature type="compositionally biased region" description="Low complexity" evidence="1">
    <location>
        <begin position="9"/>
        <end position="19"/>
    </location>
</feature>
<dbReference type="Gene3D" id="3.10.620.30">
    <property type="match status" value="1"/>
</dbReference>
<dbReference type="GO" id="GO:0005737">
    <property type="term" value="C:cytoplasm"/>
    <property type="evidence" value="ECO:0007669"/>
    <property type="project" value="TreeGrafter"/>
</dbReference>
<dbReference type="InterPro" id="IPR052557">
    <property type="entry name" value="CAP/Cytokinesis_protein"/>
</dbReference>
<dbReference type="InterPro" id="IPR002931">
    <property type="entry name" value="Transglutaminase-like"/>
</dbReference>
<dbReference type="AlphaFoldDB" id="A0AAD7P121"/>
<dbReference type="Pfam" id="PF01841">
    <property type="entry name" value="Transglut_core"/>
    <property type="match status" value="1"/>
</dbReference>
<evidence type="ECO:0000259" key="2">
    <source>
        <dbReference type="SMART" id="SM00460"/>
    </source>
</evidence>
<dbReference type="PANTHER" id="PTHR46333">
    <property type="entry name" value="CYTOKINESIS PROTEIN 3"/>
    <property type="match status" value="1"/>
</dbReference>
<comment type="caution">
    <text evidence="3">The sequence shown here is derived from an EMBL/GenBank/DDBJ whole genome shotgun (WGS) entry which is preliminary data.</text>
</comment>
<proteinExistence type="predicted"/>
<dbReference type="Proteomes" id="UP001215598">
    <property type="component" value="Unassembled WGS sequence"/>
</dbReference>
<dbReference type="SUPFAM" id="SSF54001">
    <property type="entry name" value="Cysteine proteinases"/>
    <property type="match status" value="1"/>
</dbReference>
<gene>
    <name evidence="3" type="ORF">B0H16DRAFT_484580</name>
</gene>
<dbReference type="EMBL" id="JARKIB010000003">
    <property type="protein sequence ID" value="KAJ7783219.1"/>
    <property type="molecule type" value="Genomic_DNA"/>
</dbReference>
<feature type="compositionally biased region" description="Pro residues" evidence="1">
    <location>
        <begin position="64"/>
        <end position="79"/>
    </location>
</feature>
<protein>
    <recommendedName>
        <fullName evidence="2">Transglutaminase-like domain-containing protein</fullName>
    </recommendedName>
</protein>
<reference evidence="3" key="1">
    <citation type="submission" date="2023-03" db="EMBL/GenBank/DDBJ databases">
        <title>Massive genome expansion in bonnet fungi (Mycena s.s.) driven by repeated elements and novel gene families across ecological guilds.</title>
        <authorList>
            <consortium name="Lawrence Berkeley National Laboratory"/>
            <person name="Harder C.B."/>
            <person name="Miyauchi S."/>
            <person name="Viragh M."/>
            <person name="Kuo A."/>
            <person name="Thoen E."/>
            <person name="Andreopoulos B."/>
            <person name="Lu D."/>
            <person name="Skrede I."/>
            <person name="Drula E."/>
            <person name="Henrissat B."/>
            <person name="Morin E."/>
            <person name="Kohler A."/>
            <person name="Barry K."/>
            <person name="LaButti K."/>
            <person name="Morin E."/>
            <person name="Salamov A."/>
            <person name="Lipzen A."/>
            <person name="Mereny Z."/>
            <person name="Hegedus B."/>
            <person name="Baldrian P."/>
            <person name="Stursova M."/>
            <person name="Weitz H."/>
            <person name="Taylor A."/>
            <person name="Grigoriev I.V."/>
            <person name="Nagy L.G."/>
            <person name="Martin F."/>
            <person name="Kauserud H."/>
        </authorList>
    </citation>
    <scope>NUCLEOTIDE SEQUENCE</scope>
    <source>
        <strain evidence="3">CBHHK182m</strain>
    </source>
</reference>
<sequence>MSDARAPMSRPALPPRRSVPAPPPRPESTIEVPAPTGIAARIASLQLNQIGRNPLDREPKPVAKSPPPPPPRRNAPSLPPRSTAPRRTLAEIAECDPQLAERLSRRPPPPPLPKRTTSSPTVPARRLPPMPSRLPTPPPEPEYEEPEPEPEYEEEEEQSDEGYQSQESESCMKCFDFSQVDAHASQFPRQNVASVRQLALDLTAPFASETEKARALFYWLHCNIIYDVEAFFSGNLSASTAESTLRSGLAVCDGYAGLFVSLAEYAGLQAHKVTGHGKGVGYAALAPGAPVPPESSNHAWNCVLMDGEWRLLDSCWGAGALMGDAYAQRFAPVWFTSTPSEFGKRHFPTDPSYQLIGEADGGPISWEEYICAPEEPLVYGDFDSQNFLRDLLQPATAEIQSGGWVSFHLFKQCEHMSRDEADNYVYFINAPDDSKTTLRVNAEGGWSANIYMPRGLAGDVSLNFVTSFDNRDAKGLSPEKFTSSIGRKAMAWQGMCKWRLV</sequence>
<evidence type="ECO:0000256" key="1">
    <source>
        <dbReference type="SAM" id="MobiDB-lite"/>
    </source>
</evidence>
<evidence type="ECO:0000313" key="3">
    <source>
        <dbReference type="EMBL" id="KAJ7783219.1"/>
    </source>
</evidence>
<keyword evidence="4" id="KW-1185">Reference proteome</keyword>